<dbReference type="Proteomes" id="UP001415169">
    <property type="component" value="Unassembled WGS sequence"/>
</dbReference>
<evidence type="ECO:0000313" key="3">
    <source>
        <dbReference type="EMBL" id="GAA4165322.1"/>
    </source>
</evidence>
<dbReference type="EMBL" id="BAABBV010000002">
    <property type="protein sequence ID" value="GAA4165322.1"/>
    <property type="molecule type" value="Genomic_DNA"/>
</dbReference>
<feature type="transmembrane region" description="Helical" evidence="1">
    <location>
        <begin position="141"/>
        <end position="161"/>
    </location>
</feature>
<sequence>MVTNATPPGWYPDPWNPSAQRFWDGTQWTEHAAPTAGGLDRPRLPDGAPIYGPLIWVLALLPLLAGVYIWFVHVDISQYVSQLQQLDNYDGTGPMPDFNPFAMFGPGYWVMLALSPLLYAAQIVLAVFDQRRLERLGVVRPFHWAWAFLSGIVYVIGRSVIVRKVAAPRGLAAIWVMIAAYVVTMISSAIWAAGFVGALTRQLNELTGNFPTS</sequence>
<keyword evidence="1" id="KW-0472">Membrane</keyword>
<dbReference type="InterPro" id="IPR018929">
    <property type="entry name" value="DUF2510"/>
</dbReference>
<dbReference type="Pfam" id="PF10708">
    <property type="entry name" value="DUF2510"/>
    <property type="match status" value="1"/>
</dbReference>
<feature type="transmembrane region" description="Helical" evidence="1">
    <location>
        <begin position="50"/>
        <end position="71"/>
    </location>
</feature>
<name>A0ABP7ZN27_9MICO</name>
<keyword evidence="1" id="KW-1133">Transmembrane helix</keyword>
<evidence type="ECO:0000256" key="1">
    <source>
        <dbReference type="SAM" id="Phobius"/>
    </source>
</evidence>
<comment type="caution">
    <text evidence="3">The sequence shown here is derived from an EMBL/GenBank/DDBJ whole genome shotgun (WGS) entry which is preliminary data.</text>
</comment>
<organism evidence="3 4">
    <name type="scientific">Gryllotalpicola daejeonensis</name>
    <dbReference type="NCBI Taxonomy" id="993087"/>
    <lineage>
        <taxon>Bacteria</taxon>
        <taxon>Bacillati</taxon>
        <taxon>Actinomycetota</taxon>
        <taxon>Actinomycetes</taxon>
        <taxon>Micrococcales</taxon>
        <taxon>Microbacteriaceae</taxon>
        <taxon>Gryllotalpicola</taxon>
    </lineage>
</organism>
<feature type="domain" description="DUF2510" evidence="2">
    <location>
        <begin position="8"/>
        <end position="36"/>
    </location>
</feature>
<reference evidence="3" key="1">
    <citation type="journal article" date="2014" name="Int. J. Syst. Evol. Microbiol.">
        <title>Complete genome of a new Firmicutes species belonging to the dominant human colonic microbiota ('Ruminococcus bicirculans') reveals two chromosomes and a selective capacity to utilize plant glucans.</title>
        <authorList>
            <consortium name="NISC Comparative Sequencing Program"/>
            <person name="Wegmann U."/>
            <person name="Louis P."/>
            <person name="Goesmann A."/>
            <person name="Henrissat B."/>
            <person name="Duncan S.H."/>
            <person name="Flint H.J."/>
        </authorList>
    </citation>
    <scope>NUCLEOTIDE SEQUENCE</scope>
    <source>
        <strain evidence="3">JCM 17590</strain>
    </source>
</reference>
<protein>
    <recommendedName>
        <fullName evidence="2">DUF2510 domain-containing protein</fullName>
    </recommendedName>
</protein>
<proteinExistence type="predicted"/>
<evidence type="ECO:0000259" key="2">
    <source>
        <dbReference type="Pfam" id="PF10708"/>
    </source>
</evidence>
<accession>A0ABP7ZN27</accession>
<feature type="transmembrane region" description="Helical" evidence="1">
    <location>
        <begin position="173"/>
        <end position="199"/>
    </location>
</feature>
<gene>
    <name evidence="3" type="ORF">GCM10022286_28320</name>
</gene>
<evidence type="ECO:0000313" key="4">
    <source>
        <dbReference type="Proteomes" id="UP001415169"/>
    </source>
</evidence>
<keyword evidence="4" id="KW-1185">Reference proteome</keyword>
<feature type="transmembrane region" description="Helical" evidence="1">
    <location>
        <begin position="108"/>
        <end position="129"/>
    </location>
</feature>
<reference evidence="3" key="2">
    <citation type="submission" date="2023-12" db="EMBL/GenBank/DDBJ databases">
        <authorList>
            <person name="Sun Q."/>
            <person name="Inoue M."/>
        </authorList>
    </citation>
    <scope>NUCLEOTIDE SEQUENCE</scope>
    <source>
        <strain evidence="3">JCM 17590</strain>
    </source>
</reference>
<keyword evidence="1" id="KW-0812">Transmembrane</keyword>